<keyword evidence="5" id="KW-1185">Reference proteome</keyword>
<dbReference type="Proteomes" id="UP000477311">
    <property type="component" value="Unassembled WGS sequence"/>
</dbReference>
<dbReference type="InterPro" id="IPR000683">
    <property type="entry name" value="Gfo/Idh/MocA-like_OxRdtase_N"/>
</dbReference>
<dbReference type="SUPFAM" id="SSF55347">
    <property type="entry name" value="Glyceraldehyde-3-phosphate dehydrogenase-like, C-terminal domain"/>
    <property type="match status" value="1"/>
</dbReference>
<dbReference type="PANTHER" id="PTHR43818:SF5">
    <property type="entry name" value="OXIDOREDUCTASE FAMILY PROTEIN"/>
    <property type="match status" value="1"/>
</dbReference>
<keyword evidence="1" id="KW-0812">Transmembrane</keyword>
<sequence>MKDKQNQEGTGVSRRTFLRKTSLAVAGSAAVSGFPFVITARAEPDDPIRVGVIGCGGRGGGAVLDVLGVQTEVVYPREGYHTETVKEGATVARKNVSVVALADLFPDRLAHCRENLARVGITVPDDHCFTGFDAYKQLLAIPEVNYVILATPPHFRPMHLMAAVQAGKHVFMEKPVAVDAPGVRMVMEAGRIAKEKGLGIVAGTQRRHMHSYNETIKRIQDGALGELMYGTCYWNGGVIWVVRRRPEWSDMEWQIRNWNYFTWLSGDHIVEQHVHNLDIMNWVIGTHPIRARALGGRQARPAEPDYGHIYDHFAVEYEYPNGVRVFSQCRQMDRCDNLVGEFIAGTKGTSDCQRWIRVKGGQTWRFQGQEVNPYEQEHLDLIQSIREGRPLNEAQAIAESTFTAIMGRESAYSGRTVEWDSLLKSEKRLGPEKYEFGPLPFPEVPIPGQYRLG</sequence>
<feature type="transmembrane region" description="Helical" evidence="1">
    <location>
        <begin position="21"/>
        <end position="40"/>
    </location>
</feature>
<comment type="caution">
    <text evidence="4">The sequence shown here is derived from an EMBL/GenBank/DDBJ whole genome shotgun (WGS) entry which is preliminary data.</text>
</comment>
<dbReference type="InterPro" id="IPR050463">
    <property type="entry name" value="Gfo/Idh/MocA_oxidrdct_glycsds"/>
</dbReference>
<dbReference type="Pfam" id="PF22725">
    <property type="entry name" value="GFO_IDH_MocA_C3"/>
    <property type="match status" value="1"/>
</dbReference>
<feature type="domain" description="GFO/IDH/MocA-like oxidoreductase" evidence="3">
    <location>
        <begin position="217"/>
        <end position="349"/>
    </location>
</feature>
<dbReference type="InterPro" id="IPR006311">
    <property type="entry name" value="TAT_signal"/>
</dbReference>
<dbReference type="Gene3D" id="3.30.360.10">
    <property type="entry name" value="Dihydrodipicolinate Reductase, domain 2"/>
    <property type="match status" value="1"/>
</dbReference>
<dbReference type="InterPro" id="IPR036291">
    <property type="entry name" value="NAD(P)-bd_dom_sf"/>
</dbReference>
<keyword evidence="1" id="KW-1133">Transmembrane helix</keyword>
<dbReference type="SUPFAM" id="SSF51735">
    <property type="entry name" value="NAD(P)-binding Rossmann-fold domains"/>
    <property type="match status" value="1"/>
</dbReference>
<name>A0A6M1RK15_9BACT</name>
<evidence type="ECO:0000259" key="3">
    <source>
        <dbReference type="Pfam" id="PF22725"/>
    </source>
</evidence>
<protein>
    <submittedName>
        <fullName evidence="4">Gfo/Idh/MocA family oxidoreductase</fullName>
    </submittedName>
</protein>
<evidence type="ECO:0000313" key="5">
    <source>
        <dbReference type="Proteomes" id="UP000477311"/>
    </source>
</evidence>
<reference evidence="4 5" key="1">
    <citation type="submission" date="2020-02" db="EMBL/GenBank/DDBJ databases">
        <title>Draft genome sequence of Limisphaera ngatamarikiensis NGM72.4T, a thermophilic Verrucomicrobia grouped in subdivision 3.</title>
        <authorList>
            <person name="Carere C.R."/>
            <person name="Steen J."/>
            <person name="Hugenholtz P."/>
            <person name="Stott M.B."/>
        </authorList>
    </citation>
    <scope>NUCLEOTIDE SEQUENCE [LARGE SCALE GENOMIC DNA]</scope>
    <source>
        <strain evidence="4 5">NGM72.4</strain>
    </source>
</reference>
<feature type="domain" description="Gfo/Idh/MocA-like oxidoreductase N-terminal" evidence="2">
    <location>
        <begin position="97"/>
        <end position="198"/>
    </location>
</feature>
<keyword evidence="1" id="KW-0472">Membrane</keyword>
<accession>A0A6M1RK15</accession>
<dbReference type="EMBL" id="JAAKYA010000089">
    <property type="protein sequence ID" value="NGO40408.1"/>
    <property type="molecule type" value="Genomic_DNA"/>
</dbReference>
<dbReference type="Pfam" id="PF01408">
    <property type="entry name" value="GFO_IDH_MocA"/>
    <property type="match status" value="1"/>
</dbReference>
<organism evidence="4 5">
    <name type="scientific">Limisphaera ngatamarikiensis</name>
    <dbReference type="NCBI Taxonomy" id="1324935"/>
    <lineage>
        <taxon>Bacteria</taxon>
        <taxon>Pseudomonadati</taxon>
        <taxon>Verrucomicrobiota</taxon>
        <taxon>Verrucomicrobiia</taxon>
        <taxon>Limisphaerales</taxon>
        <taxon>Limisphaeraceae</taxon>
        <taxon>Limisphaera</taxon>
    </lineage>
</organism>
<evidence type="ECO:0000259" key="2">
    <source>
        <dbReference type="Pfam" id="PF01408"/>
    </source>
</evidence>
<dbReference type="Gene3D" id="3.40.50.720">
    <property type="entry name" value="NAD(P)-binding Rossmann-like Domain"/>
    <property type="match status" value="1"/>
</dbReference>
<dbReference type="PANTHER" id="PTHR43818">
    <property type="entry name" value="BCDNA.GH03377"/>
    <property type="match status" value="1"/>
</dbReference>
<evidence type="ECO:0000313" key="4">
    <source>
        <dbReference type="EMBL" id="NGO40408.1"/>
    </source>
</evidence>
<dbReference type="InterPro" id="IPR055170">
    <property type="entry name" value="GFO_IDH_MocA-like_dom"/>
</dbReference>
<dbReference type="GO" id="GO:0000166">
    <property type="term" value="F:nucleotide binding"/>
    <property type="evidence" value="ECO:0007669"/>
    <property type="project" value="InterPro"/>
</dbReference>
<proteinExistence type="predicted"/>
<evidence type="ECO:0000256" key="1">
    <source>
        <dbReference type="SAM" id="Phobius"/>
    </source>
</evidence>
<dbReference type="PROSITE" id="PS51318">
    <property type="entry name" value="TAT"/>
    <property type="match status" value="1"/>
</dbReference>
<gene>
    <name evidence="4" type="ORF">G4L39_13545</name>
</gene>
<dbReference type="RefSeq" id="WP_165108979.1">
    <property type="nucleotide sequence ID" value="NZ_JAAKYA010000089.1"/>
</dbReference>
<dbReference type="AlphaFoldDB" id="A0A6M1RK15"/>